<organism evidence="4 5">
    <name type="scientific">Pseudonocardia bannensis</name>
    <dbReference type="NCBI Taxonomy" id="630973"/>
    <lineage>
        <taxon>Bacteria</taxon>
        <taxon>Bacillati</taxon>
        <taxon>Actinomycetota</taxon>
        <taxon>Actinomycetes</taxon>
        <taxon>Pseudonocardiales</taxon>
        <taxon>Pseudonocardiaceae</taxon>
        <taxon>Pseudonocardia</taxon>
    </lineage>
</organism>
<dbReference type="PRINTS" id="PR00081">
    <property type="entry name" value="GDHRDH"/>
</dbReference>
<accession>A0A848DRL1</accession>
<reference evidence="4 5" key="1">
    <citation type="submission" date="2020-04" db="EMBL/GenBank/DDBJ databases">
        <authorList>
            <person name="Klaysubun C."/>
            <person name="Duangmal K."/>
            <person name="Lipun K."/>
        </authorList>
    </citation>
    <scope>NUCLEOTIDE SEQUENCE [LARGE SCALE GENOMIC DNA]</scope>
    <source>
        <strain evidence="4 5">DSM 45300</strain>
    </source>
</reference>
<comment type="caution">
    <text evidence="4">The sequence shown here is derived from an EMBL/GenBank/DDBJ whole genome shotgun (WGS) entry which is preliminary data.</text>
</comment>
<dbReference type="PANTHER" id="PTHR42879:SF2">
    <property type="entry name" value="3-OXOACYL-[ACYL-CARRIER-PROTEIN] REDUCTASE FABG"/>
    <property type="match status" value="1"/>
</dbReference>
<dbReference type="Proteomes" id="UP000586918">
    <property type="component" value="Unassembled WGS sequence"/>
</dbReference>
<evidence type="ECO:0000259" key="3">
    <source>
        <dbReference type="SMART" id="SM00822"/>
    </source>
</evidence>
<sequence length="250" mass="25734">MVDHGSGRVALVTGGSRGIGAEIARRLAGEGFALTVAARQEAGVTAVVEQLRAEFGVEVLGVVANMAKDEDVARLAAAHEERFGRLDLLVLGAGMGIDEPVAAVRPKAYDLQLAVNLRAPVLLVSQLLPLLRSTAKANPAAGARVVALASITGVAGEAGLAVYGASKAALISFCETLSLEESAGGVSATAVAPGYVDTDMTEHLRDRLDRSAMLTVDDVAELVLSLTRLSAAAVVPTMVVTRAGPQMWRA</sequence>
<name>A0A848DRL1_9PSEU</name>
<evidence type="ECO:0000313" key="5">
    <source>
        <dbReference type="Proteomes" id="UP000586918"/>
    </source>
</evidence>
<dbReference type="AlphaFoldDB" id="A0A848DRL1"/>
<dbReference type="Pfam" id="PF00106">
    <property type="entry name" value="adh_short"/>
    <property type="match status" value="1"/>
</dbReference>
<dbReference type="SMART" id="SM00822">
    <property type="entry name" value="PKS_KR"/>
    <property type="match status" value="1"/>
</dbReference>
<dbReference type="EMBL" id="JAAXKZ010000160">
    <property type="protein sequence ID" value="NMH95165.1"/>
    <property type="molecule type" value="Genomic_DNA"/>
</dbReference>
<comment type="similarity">
    <text evidence="1 2">Belongs to the short-chain dehydrogenases/reductases (SDR) family.</text>
</comment>
<dbReference type="InterPro" id="IPR020904">
    <property type="entry name" value="Sc_DH/Rdtase_CS"/>
</dbReference>
<gene>
    <name evidence="4" type="ORF">HF519_27135</name>
</gene>
<dbReference type="PROSITE" id="PS00061">
    <property type="entry name" value="ADH_SHORT"/>
    <property type="match status" value="1"/>
</dbReference>
<feature type="domain" description="Ketoreductase" evidence="3">
    <location>
        <begin position="8"/>
        <end position="194"/>
    </location>
</feature>
<dbReference type="SUPFAM" id="SSF51735">
    <property type="entry name" value="NAD(P)-binding Rossmann-fold domains"/>
    <property type="match status" value="1"/>
</dbReference>
<protein>
    <submittedName>
        <fullName evidence="4">SDR family oxidoreductase</fullName>
    </submittedName>
</protein>
<dbReference type="InterPro" id="IPR036291">
    <property type="entry name" value="NAD(P)-bd_dom_sf"/>
</dbReference>
<dbReference type="InterPro" id="IPR050259">
    <property type="entry name" value="SDR"/>
</dbReference>
<dbReference type="InterPro" id="IPR057326">
    <property type="entry name" value="KR_dom"/>
</dbReference>
<dbReference type="CDD" id="cd05233">
    <property type="entry name" value="SDR_c"/>
    <property type="match status" value="1"/>
</dbReference>
<evidence type="ECO:0000313" key="4">
    <source>
        <dbReference type="EMBL" id="NMH95165.1"/>
    </source>
</evidence>
<dbReference type="InterPro" id="IPR002347">
    <property type="entry name" value="SDR_fam"/>
</dbReference>
<dbReference type="PRINTS" id="PR00080">
    <property type="entry name" value="SDRFAMILY"/>
</dbReference>
<evidence type="ECO:0000256" key="2">
    <source>
        <dbReference type="RuleBase" id="RU000363"/>
    </source>
</evidence>
<proteinExistence type="inferred from homology"/>
<dbReference type="GO" id="GO:0032787">
    <property type="term" value="P:monocarboxylic acid metabolic process"/>
    <property type="evidence" value="ECO:0007669"/>
    <property type="project" value="UniProtKB-ARBA"/>
</dbReference>
<dbReference type="PANTHER" id="PTHR42879">
    <property type="entry name" value="3-OXOACYL-(ACYL-CARRIER-PROTEIN) REDUCTASE"/>
    <property type="match status" value="1"/>
</dbReference>
<dbReference type="Gene3D" id="3.40.50.720">
    <property type="entry name" value="NAD(P)-binding Rossmann-like Domain"/>
    <property type="match status" value="1"/>
</dbReference>
<keyword evidence="5" id="KW-1185">Reference proteome</keyword>
<evidence type="ECO:0000256" key="1">
    <source>
        <dbReference type="ARBA" id="ARBA00006484"/>
    </source>
</evidence>